<evidence type="ECO:0000256" key="1">
    <source>
        <dbReference type="ARBA" id="ARBA00022676"/>
    </source>
</evidence>
<proteinExistence type="predicted"/>
<dbReference type="Pfam" id="PF03808">
    <property type="entry name" value="Glyco_tran_WecG"/>
    <property type="match status" value="1"/>
</dbReference>
<keyword evidence="1 3" id="KW-0328">Glycosyltransferase</keyword>
<dbReference type="EMBL" id="MT898137">
    <property type="protein sequence ID" value="QOS19612.1"/>
    <property type="molecule type" value="Genomic_DNA"/>
</dbReference>
<dbReference type="InterPro" id="IPR004629">
    <property type="entry name" value="WecG_TagA_CpsF"/>
</dbReference>
<keyword evidence="2 3" id="KW-0808">Transferase</keyword>
<dbReference type="CDD" id="cd06533">
    <property type="entry name" value="Glyco_transf_WecG_TagA"/>
    <property type="match status" value="1"/>
</dbReference>
<evidence type="ECO:0000313" key="3">
    <source>
        <dbReference type="EMBL" id="QOS19612.1"/>
    </source>
</evidence>
<dbReference type="PANTHER" id="PTHR34136">
    <property type="match status" value="1"/>
</dbReference>
<dbReference type="GO" id="GO:0016758">
    <property type="term" value="F:hexosyltransferase activity"/>
    <property type="evidence" value="ECO:0007669"/>
    <property type="project" value="TreeGrafter"/>
</dbReference>
<dbReference type="EC" id="2.4.1.304" evidence="3"/>
<accession>A0A7M1VWL5</accession>
<dbReference type="AlphaFoldDB" id="A0A7M1VWL5"/>
<name>A0A7M1VWL5_VIBPH</name>
<organism evidence="3">
    <name type="scientific">Vibrio parahaemolyticus</name>
    <dbReference type="NCBI Taxonomy" id="670"/>
    <lineage>
        <taxon>Bacteria</taxon>
        <taxon>Pseudomonadati</taxon>
        <taxon>Pseudomonadota</taxon>
        <taxon>Gammaproteobacteria</taxon>
        <taxon>Vibrionales</taxon>
        <taxon>Vibrionaceae</taxon>
        <taxon>Vibrio</taxon>
    </lineage>
</organism>
<sequence length="247" mass="28736">MNEFNILDKKIGSISDYNLRLNEAYNNGEPLVCTFVNPYSYPILSNLSNVVSRFNLVLSDGVMHTKLHNMFYPEKIERVSFDLSSIALEVLARAQEKGLSIAFIGTKSEYAKVLPKKLYDIFPNLNICYCRDGFFNSDMERLIIHEIDDSCPDILVVGMGTPLQEEFLLKCVDKLTSVKEFYTCGGFLEQTAVKGDYYPKIIKKTGLRWLYRALKHSHVRKRLVKEYPAFLYVYLKWHFKRQTRIKE</sequence>
<protein>
    <submittedName>
        <fullName evidence="3">UDP-Gal:alpha-D-GlcNAc-diphosphoundecaprenol beta-1,4-galactosyltransferase</fullName>
        <ecNumber evidence="3">2.4.1.304</ecNumber>
    </submittedName>
</protein>
<evidence type="ECO:0000256" key="2">
    <source>
        <dbReference type="ARBA" id="ARBA00022679"/>
    </source>
</evidence>
<gene>
    <name evidence="3" type="primary">wfeD</name>
    <name evidence="3" type="ORF">VP68_00021</name>
</gene>
<dbReference type="RefSeq" id="WP_140380599.1">
    <property type="nucleotide sequence ID" value="NZ_CP040103.1"/>
</dbReference>
<dbReference type="PANTHER" id="PTHR34136:SF1">
    <property type="entry name" value="UDP-N-ACETYL-D-MANNOSAMINURONIC ACID TRANSFERASE"/>
    <property type="match status" value="1"/>
</dbReference>
<reference evidence="3" key="1">
    <citation type="submission" date="2020-08" db="EMBL/GenBank/DDBJ databases">
        <title>Genetic structure, function and evolution of capsule biosynthesis loci in Vibrio parahaemolyticus.</title>
        <authorList>
            <person name="Li L."/>
            <person name="Bian S."/>
        </authorList>
    </citation>
    <scope>NUCLEOTIDE SEQUENCE</scope>
    <source>
        <strain evidence="3">VP68</strain>
    </source>
</reference>